<dbReference type="PANTHER" id="PTHR12911">
    <property type="entry name" value="SAD1/UNC-84-LIKE PROTEIN-RELATED"/>
    <property type="match status" value="1"/>
</dbReference>
<dbReference type="STRING" id="1081104.A0A167R7T2"/>
<keyword evidence="4" id="KW-0472">Membrane</keyword>
<feature type="compositionally biased region" description="Polar residues" evidence="5">
    <location>
        <begin position="196"/>
        <end position="211"/>
    </location>
</feature>
<dbReference type="AlphaFoldDB" id="A0A167R7T2"/>
<feature type="compositionally biased region" description="Polar residues" evidence="5">
    <location>
        <begin position="313"/>
        <end position="331"/>
    </location>
</feature>
<keyword evidence="8" id="KW-1185">Reference proteome</keyword>
<dbReference type="GO" id="GO:0043495">
    <property type="term" value="F:protein-membrane adaptor activity"/>
    <property type="evidence" value="ECO:0007669"/>
    <property type="project" value="TreeGrafter"/>
</dbReference>
<dbReference type="EMBL" id="AZHB01000018">
    <property type="protein sequence ID" value="OAA58352.1"/>
    <property type="molecule type" value="Genomic_DNA"/>
</dbReference>
<gene>
    <name evidence="7" type="ORF">ISF_06891</name>
</gene>
<feature type="compositionally biased region" description="Basic and acidic residues" evidence="5">
    <location>
        <begin position="151"/>
        <end position="166"/>
    </location>
</feature>
<feature type="compositionally biased region" description="Basic and acidic residues" evidence="5">
    <location>
        <begin position="101"/>
        <end position="112"/>
    </location>
</feature>
<evidence type="ECO:0000259" key="6">
    <source>
        <dbReference type="PROSITE" id="PS51469"/>
    </source>
</evidence>
<dbReference type="InterPro" id="IPR012919">
    <property type="entry name" value="SUN_dom"/>
</dbReference>
<feature type="compositionally biased region" description="Polar residues" evidence="5">
    <location>
        <begin position="128"/>
        <end position="140"/>
    </location>
</feature>
<dbReference type="InterPro" id="IPR045119">
    <property type="entry name" value="SUN1-5"/>
</dbReference>
<dbReference type="PANTHER" id="PTHR12911:SF8">
    <property type="entry name" value="KLAROID PROTEIN-RELATED"/>
    <property type="match status" value="1"/>
</dbReference>
<dbReference type="OrthoDB" id="342281at2759"/>
<evidence type="ECO:0000256" key="1">
    <source>
        <dbReference type="ARBA" id="ARBA00004370"/>
    </source>
</evidence>
<comment type="caution">
    <text evidence="7">The sequence shown here is derived from an EMBL/GenBank/DDBJ whole genome shotgun (WGS) entry which is preliminary data.</text>
</comment>
<comment type="subcellular location">
    <subcellularLocation>
        <location evidence="1">Membrane</location>
    </subcellularLocation>
</comment>
<feature type="compositionally biased region" description="Basic and acidic residues" evidence="5">
    <location>
        <begin position="10"/>
        <end position="24"/>
    </location>
</feature>
<dbReference type="RefSeq" id="XP_018702535.1">
    <property type="nucleotide sequence ID" value="XM_018850495.1"/>
</dbReference>
<dbReference type="PROSITE" id="PS50096">
    <property type="entry name" value="IQ"/>
    <property type="match status" value="1"/>
</dbReference>
<keyword evidence="3" id="KW-1133">Transmembrane helix</keyword>
<evidence type="ECO:0000313" key="8">
    <source>
        <dbReference type="Proteomes" id="UP000076744"/>
    </source>
</evidence>
<evidence type="ECO:0000256" key="3">
    <source>
        <dbReference type="ARBA" id="ARBA00022989"/>
    </source>
</evidence>
<organism evidence="7 8">
    <name type="scientific">Cordyceps fumosorosea (strain ARSEF 2679)</name>
    <name type="common">Isaria fumosorosea</name>
    <dbReference type="NCBI Taxonomy" id="1081104"/>
    <lineage>
        <taxon>Eukaryota</taxon>
        <taxon>Fungi</taxon>
        <taxon>Dikarya</taxon>
        <taxon>Ascomycota</taxon>
        <taxon>Pezizomycotina</taxon>
        <taxon>Sordariomycetes</taxon>
        <taxon>Hypocreomycetidae</taxon>
        <taxon>Hypocreales</taxon>
        <taxon>Cordycipitaceae</taxon>
        <taxon>Cordyceps</taxon>
    </lineage>
</organism>
<dbReference type="PROSITE" id="PS51469">
    <property type="entry name" value="SUN"/>
    <property type="match status" value="1"/>
</dbReference>
<dbReference type="Proteomes" id="UP000076744">
    <property type="component" value="Unassembled WGS sequence"/>
</dbReference>
<evidence type="ECO:0000256" key="4">
    <source>
        <dbReference type="ARBA" id="ARBA00023136"/>
    </source>
</evidence>
<feature type="compositionally biased region" description="Polar residues" evidence="5">
    <location>
        <begin position="259"/>
        <end position="273"/>
    </location>
</feature>
<feature type="compositionally biased region" description="Basic and acidic residues" evidence="5">
    <location>
        <begin position="79"/>
        <end position="93"/>
    </location>
</feature>
<evidence type="ECO:0000256" key="5">
    <source>
        <dbReference type="SAM" id="MobiDB-lite"/>
    </source>
</evidence>
<dbReference type="GO" id="GO:0034993">
    <property type="term" value="C:meiotic nuclear membrane microtubule tethering complex"/>
    <property type="evidence" value="ECO:0007669"/>
    <property type="project" value="TreeGrafter"/>
</dbReference>
<name>A0A167R7T2_CORFA</name>
<evidence type="ECO:0000256" key="2">
    <source>
        <dbReference type="ARBA" id="ARBA00022692"/>
    </source>
</evidence>
<feature type="domain" description="SUN" evidence="6">
    <location>
        <begin position="767"/>
        <end position="977"/>
    </location>
</feature>
<sequence>MPLPGTPYRPRLDRERARATRAPEGDTNEFRMPTLPPLPNTPSAHRQYTYGAGAEPAPARPAHRGAVVDLSRAVRGALSRHEERRAADERRQSNQDLFLLEADRSDHDKDQASRQAADQLAMPPPSFTPLQKSASKTAVSTAPAEQEDDGSDIHDGSDTDDARSFLEEGDFYGEAAIALTSGNAPAIGSRQRHITRSQIRNAEHQTAGSQEPPSDTPRGPPPSSIAEDEGLSPPNVQDTPGLRSNPRRGKLPNPWTAGVESQQPGRAASSTSIFRPPQKSPTPNSNGTQVFPAARERATEESGFAAGKRFSQRPETSQRTPVRPRSGNSDRGTVEPEEETAVRPSLFTQAKEYAVAASPFSTRSHNAPNHSAMDDAMQREIESSESDSVDSEQRGWTWMRPITSLPYICRYALRDQDDLLIDAIDWWQLLNPYTYFEALCWGLSSVYSSVLEWLQRLFTQTVIDGLFSSLEMVLYFVAAVIALITLLDNDGFARLDEYLRQYQREFERVQQAGKLHESSLKKLEAVVPKLVHIQLEDGKPVVAQEFWHALRDLIHRDGDFLTLEQKGSRYEIASGAHWQAIAERMAGDPVLTGQINATVQNMELRVKQGVIGFWEDWIQNNQAKIITMLGAAINQINSAGTQKEFEKQLQRIVKQHIDESNKSSTVISREEFLSHIKSEFATHRAEVHAEFAELQPQLENLVREAVELAGKGVPESMRRAEMVTLVHGMVSKAVADLNLDAMARGQIHSHWDSVLRHQINYFGVGSGATIDVQHSSATFEPPANSLYVKQKGLRGVQTPIVRAALEPWSDEGDCWCAARSQNRRGNPHGAILAVHLGYRIVPRHVVVEHIVAAATTDPDARPKEIEVYADVDPDLRELVRDFSATHFPDIYPLDDWGQQQQEGWNVSPAELPKRFVKIGQFVYEDVQLHDGVQVHRLSDELLNLGVATDHVIVRAVSNYGAKAHTCFYRVRLYGERF</sequence>
<keyword evidence="2" id="KW-0812">Transmembrane</keyword>
<dbReference type="GeneID" id="30023183"/>
<dbReference type="Gene3D" id="2.60.120.260">
    <property type="entry name" value="Galactose-binding domain-like"/>
    <property type="match status" value="1"/>
</dbReference>
<feature type="region of interest" description="Disordered" evidence="5">
    <location>
        <begin position="181"/>
        <end position="346"/>
    </location>
</feature>
<reference evidence="7 8" key="1">
    <citation type="journal article" date="2016" name="Genome Biol. Evol.">
        <title>Divergent and convergent evolution of fungal pathogenicity.</title>
        <authorList>
            <person name="Shang Y."/>
            <person name="Xiao G."/>
            <person name="Zheng P."/>
            <person name="Cen K."/>
            <person name="Zhan S."/>
            <person name="Wang C."/>
        </authorList>
    </citation>
    <scope>NUCLEOTIDE SEQUENCE [LARGE SCALE GENOMIC DNA]</scope>
    <source>
        <strain evidence="7 8">ARSEF 2679</strain>
    </source>
</reference>
<accession>A0A167R7T2</accession>
<feature type="compositionally biased region" description="Pro residues" evidence="5">
    <location>
        <begin position="214"/>
        <end position="223"/>
    </location>
</feature>
<dbReference type="Pfam" id="PF07738">
    <property type="entry name" value="Sad1_UNC"/>
    <property type="match status" value="1"/>
</dbReference>
<evidence type="ECO:0000313" key="7">
    <source>
        <dbReference type="EMBL" id="OAA58352.1"/>
    </source>
</evidence>
<feature type="region of interest" description="Disordered" evidence="5">
    <location>
        <begin position="1"/>
        <end position="167"/>
    </location>
</feature>
<protein>
    <submittedName>
        <fullName evidence="7">Spindle pole body-associated protein sad1</fullName>
    </submittedName>
</protein>
<proteinExistence type="predicted"/>